<sequence length="642" mass="73702">MKHDSRKTGEVFWPKVVLKKWLNITGHDSDYSADEGDNESEFEEDENCEFEEEEKRINGGPQKETPDDPLEGMPYKLRRRNSETFRAQYINNKELRVCIGTWNVGGRTPPDSLDLSGWLDTNEPADIYVVGFQEIVPLNAGNVFGAEDNRPASKWEEIIRENLNKVQPKKPKYKSFSNPSSPSRFNPSEDTVSAVNELLLGLDNDSDSDEEIPFSTTVEVEPEKNIKREIPSFKRLERLNHFVLENEEQTDLESPKVQQKQLLKTLTRSERIGLVWPEQPLDLLSKNNATLTSTKSFKSVKSFRNYSSFKVVDEGLASLRENMITDTGLDGIELKKKSSSFVRIISKQMVGVFISIWVRRSLRKHIQNLKVSTVGVGAMGYIGNKGSISVSMSIYQTLLCFVCTHLSSGEKEADAIRRNADVQEIHRRTLFRSTDGPGLPKTIHDHERIVWLGDLNYRINLPYEKTHELVSIKDWSGLSEKDQLKKELRKGRVFDGWSEGTLNFPPTYKYANNSEKYIEDDHKGGRRSPAWCDRIMTFGKGVRHLKYKRAEQKLSDHRPVSAVFMAEVEVFCHRKLQKALTLTDAEVEDGEVMPDLDFEFRVNRVMPAEQAQFGKRKEKKIEVRTENEKETWAIKEETRSAN</sequence>
<dbReference type="InterPro" id="IPR000300">
    <property type="entry name" value="IPPc"/>
</dbReference>
<feature type="region of interest" description="Disordered" evidence="3">
    <location>
        <begin position="169"/>
        <end position="189"/>
    </location>
</feature>
<dbReference type="PANTHER" id="PTHR45666:SF5">
    <property type="entry name" value="TYPE IV INOSITOL POLYPHOSPHATE 5-PHOSPHATASE 3"/>
    <property type="match status" value="1"/>
</dbReference>
<accession>A0A833QXV4</accession>
<dbReference type="EMBL" id="SWLB01000018">
    <property type="protein sequence ID" value="KAF3326933.1"/>
    <property type="molecule type" value="Genomic_DNA"/>
</dbReference>
<dbReference type="GO" id="GO:0034485">
    <property type="term" value="F:phosphatidylinositol-3,4,5-trisphosphate 5-phosphatase activity"/>
    <property type="evidence" value="ECO:0007669"/>
    <property type="project" value="UniProtKB-ARBA"/>
</dbReference>
<dbReference type="Proteomes" id="UP000623129">
    <property type="component" value="Unassembled WGS sequence"/>
</dbReference>
<dbReference type="GO" id="GO:0004445">
    <property type="term" value="F:inositol-polyphosphate 5-phosphatase activity"/>
    <property type="evidence" value="ECO:0007669"/>
    <property type="project" value="InterPro"/>
</dbReference>
<evidence type="ECO:0000256" key="2">
    <source>
        <dbReference type="ARBA" id="ARBA00022801"/>
    </source>
</evidence>
<evidence type="ECO:0000256" key="3">
    <source>
        <dbReference type="SAM" id="MobiDB-lite"/>
    </source>
</evidence>
<comment type="caution">
    <text evidence="5">The sequence shown here is derived from an EMBL/GenBank/DDBJ whole genome shotgun (WGS) entry which is preliminary data.</text>
</comment>
<dbReference type="Gene3D" id="3.60.10.10">
    <property type="entry name" value="Endonuclease/exonuclease/phosphatase"/>
    <property type="match status" value="2"/>
</dbReference>
<feature type="compositionally biased region" description="Acidic residues" evidence="3">
    <location>
        <begin position="31"/>
        <end position="52"/>
    </location>
</feature>
<name>A0A833QXV4_9POAL</name>
<dbReference type="GO" id="GO:0046856">
    <property type="term" value="P:phosphatidylinositol dephosphorylation"/>
    <property type="evidence" value="ECO:0007669"/>
    <property type="project" value="InterPro"/>
</dbReference>
<proteinExistence type="inferred from homology"/>
<feature type="domain" description="Inositol polyphosphate-related phosphatase" evidence="4">
    <location>
        <begin position="261"/>
        <end position="572"/>
    </location>
</feature>
<dbReference type="AlphaFoldDB" id="A0A833QXV4"/>
<dbReference type="InterPro" id="IPR045849">
    <property type="entry name" value="IP5P_plant"/>
</dbReference>
<dbReference type="PANTHER" id="PTHR45666">
    <property type="entry name" value="TYPE IV INOSITOL POLYPHOSPHATE 5-PHOSPHATASE 9"/>
    <property type="match status" value="1"/>
</dbReference>
<reference evidence="5" key="1">
    <citation type="submission" date="2020-01" db="EMBL/GenBank/DDBJ databases">
        <title>Genome sequence of Kobresia littledalei, the first chromosome-level genome in the family Cyperaceae.</title>
        <authorList>
            <person name="Qu G."/>
        </authorList>
    </citation>
    <scope>NUCLEOTIDE SEQUENCE</scope>
    <source>
        <strain evidence="5">C.B.Clarke</strain>
        <tissue evidence="5">Leaf</tissue>
    </source>
</reference>
<dbReference type="SMART" id="SM00128">
    <property type="entry name" value="IPPc"/>
    <property type="match status" value="1"/>
</dbReference>
<dbReference type="GO" id="GO:0004439">
    <property type="term" value="F:phosphatidylinositol-4,5-bisphosphate 5-phosphatase activity"/>
    <property type="evidence" value="ECO:0007669"/>
    <property type="project" value="TreeGrafter"/>
</dbReference>
<feature type="compositionally biased region" description="Low complexity" evidence="3">
    <location>
        <begin position="174"/>
        <end position="188"/>
    </location>
</feature>
<keyword evidence="6" id="KW-1185">Reference proteome</keyword>
<gene>
    <name evidence="5" type="ORF">FCM35_KLT08563</name>
</gene>
<comment type="similarity">
    <text evidence="1">Belongs to the inositol polyphosphate 5-phosphatase family.</text>
</comment>
<dbReference type="InterPro" id="IPR036691">
    <property type="entry name" value="Endo/exonu/phosph_ase_sf"/>
</dbReference>
<evidence type="ECO:0000313" key="5">
    <source>
        <dbReference type="EMBL" id="KAF3326933.1"/>
    </source>
</evidence>
<evidence type="ECO:0000256" key="1">
    <source>
        <dbReference type="ARBA" id="ARBA00010768"/>
    </source>
</evidence>
<dbReference type="OrthoDB" id="62798at2759"/>
<organism evidence="5 6">
    <name type="scientific">Carex littledalei</name>
    <dbReference type="NCBI Taxonomy" id="544730"/>
    <lineage>
        <taxon>Eukaryota</taxon>
        <taxon>Viridiplantae</taxon>
        <taxon>Streptophyta</taxon>
        <taxon>Embryophyta</taxon>
        <taxon>Tracheophyta</taxon>
        <taxon>Spermatophyta</taxon>
        <taxon>Magnoliopsida</taxon>
        <taxon>Liliopsida</taxon>
        <taxon>Poales</taxon>
        <taxon>Cyperaceae</taxon>
        <taxon>Cyperoideae</taxon>
        <taxon>Cariceae</taxon>
        <taxon>Carex</taxon>
        <taxon>Carex subgen. Euthyceras</taxon>
    </lineage>
</organism>
<evidence type="ECO:0000313" key="6">
    <source>
        <dbReference type="Proteomes" id="UP000623129"/>
    </source>
</evidence>
<dbReference type="FunFam" id="3.60.10.10:FF:000014">
    <property type="entry name" value="Type I inositol polyphosphate 5-phosphatase 1"/>
    <property type="match status" value="1"/>
</dbReference>
<dbReference type="Pfam" id="PF22669">
    <property type="entry name" value="Exo_endo_phos2"/>
    <property type="match status" value="2"/>
</dbReference>
<dbReference type="SUPFAM" id="SSF56219">
    <property type="entry name" value="DNase I-like"/>
    <property type="match status" value="2"/>
</dbReference>
<dbReference type="FunFam" id="3.60.10.10:FF:000038">
    <property type="entry name" value="type IV inositol polyphosphate 5-phosphatase 3"/>
    <property type="match status" value="1"/>
</dbReference>
<protein>
    <submittedName>
        <fullName evidence="5">Type I inositol 1,4,5-trisphosphate 5-phosphatase 1 isoform X2</fullName>
    </submittedName>
</protein>
<evidence type="ECO:0000259" key="4">
    <source>
        <dbReference type="SMART" id="SM00128"/>
    </source>
</evidence>
<feature type="region of interest" description="Disordered" evidence="3">
    <location>
        <begin position="27"/>
        <end position="74"/>
    </location>
</feature>
<keyword evidence="2" id="KW-0378">Hydrolase</keyword>